<name>S2J8C2_MUCC1</name>
<gene>
    <name evidence="3" type="ORF">HMPREF1544_08600</name>
</gene>
<dbReference type="PROSITE" id="PS50966">
    <property type="entry name" value="ZF_SWIM"/>
    <property type="match status" value="1"/>
</dbReference>
<dbReference type="PANTHER" id="PTHR21540">
    <property type="entry name" value="RING FINGER AND SWIM DOMAIN-CONTAINING PROTEIN 2"/>
    <property type="match status" value="1"/>
</dbReference>
<dbReference type="STRING" id="1220926.S2J8C2"/>
<dbReference type="GO" id="GO:0061630">
    <property type="term" value="F:ubiquitin protein ligase activity"/>
    <property type="evidence" value="ECO:0007669"/>
    <property type="project" value="InterPro"/>
</dbReference>
<dbReference type="Pfam" id="PF04434">
    <property type="entry name" value="SWIM"/>
    <property type="match status" value="1"/>
</dbReference>
<dbReference type="VEuPathDB" id="FungiDB:HMPREF1544_08600"/>
<organism evidence="3 4">
    <name type="scientific">Mucor circinelloides f. circinelloides (strain 1006PhL)</name>
    <name type="common">Mucormycosis agent</name>
    <name type="synonym">Calyptromyces circinelloides</name>
    <dbReference type="NCBI Taxonomy" id="1220926"/>
    <lineage>
        <taxon>Eukaryota</taxon>
        <taxon>Fungi</taxon>
        <taxon>Fungi incertae sedis</taxon>
        <taxon>Mucoromycota</taxon>
        <taxon>Mucoromycotina</taxon>
        <taxon>Mucoromycetes</taxon>
        <taxon>Mucorales</taxon>
        <taxon>Mucorineae</taxon>
        <taxon>Mucoraceae</taxon>
        <taxon>Mucor</taxon>
    </lineage>
</organism>
<evidence type="ECO:0000313" key="3">
    <source>
        <dbReference type="EMBL" id="EPB84657.1"/>
    </source>
</evidence>
<dbReference type="AlphaFoldDB" id="S2J8C2"/>
<protein>
    <recommendedName>
        <fullName evidence="2">SWIM-type domain-containing protein</fullName>
    </recommendedName>
</protein>
<dbReference type="InterPro" id="IPR039903">
    <property type="entry name" value="Zswim2"/>
</dbReference>
<keyword evidence="1" id="KW-0863">Zinc-finger</keyword>
<dbReference type="InParanoid" id="S2J8C2"/>
<sequence>MSDTSSVDSDMSNTEQELVFMLSTFMKGRKPHLPTKQIQHTVALEDDITNNSSSALSTSFSTLAIEKQAKGIPNELRVRSQRAVEEHIRLVSSEMIRYLRKHEFKVRGTTGKVYTVTIGPRLECTCRDYQIRKYHCKHILYILFKELKIQDLSAAIFTTLFPSDEILKDVFQKYHPLP</sequence>
<dbReference type="Proteomes" id="UP000014254">
    <property type="component" value="Unassembled WGS sequence"/>
</dbReference>
<keyword evidence="1" id="KW-0479">Metal-binding</keyword>
<evidence type="ECO:0000313" key="4">
    <source>
        <dbReference type="Proteomes" id="UP000014254"/>
    </source>
</evidence>
<dbReference type="PANTHER" id="PTHR21540:SF0">
    <property type="entry name" value="PHD FAMILY PROTEIN"/>
    <property type="match status" value="1"/>
</dbReference>
<keyword evidence="4" id="KW-1185">Reference proteome</keyword>
<feature type="domain" description="SWIM-type" evidence="2">
    <location>
        <begin position="114"/>
        <end position="147"/>
    </location>
</feature>
<dbReference type="GO" id="GO:0008270">
    <property type="term" value="F:zinc ion binding"/>
    <property type="evidence" value="ECO:0007669"/>
    <property type="project" value="UniProtKB-KW"/>
</dbReference>
<dbReference type="OrthoDB" id="2213870at2759"/>
<evidence type="ECO:0000256" key="1">
    <source>
        <dbReference type="PROSITE-ProRule" id="PRU00325"/>
    </source>
</evidence>
<accession>S2J8C2</accession>
<proteinExistence type="predicted"/>
<dbReference type="InterPro" id="IPR007527">
    <property type="entry name" value="Znf_SWIM"/>
</dbReference>
<dbReference type="EMBL" id="KE124033">
    <property type="protein sequence ID" value="EPB84657.1"/>
    <property type="molecule type" value="Genomic_DNA"/>
</dbReference>
<reference evidence="4" key="1">
    <citation type="submission" date="2013-05" db="EMBL/GenBank/DDBJ databases">
        <title>The Genome sequence of Mucor circinelloides f. circinelloides 1006PhL.</title>
        <authorList>
            <consortium name="The Broad Institute Genomics Platform"/>
            <person name="Cuomo C."/>
            <person name="Earl A."/>
            <person name="Findley K."/>
            <person name="Lee S.C."/>
            <person name="Walker B."/>
            <person name="Young S."/>
            <person name="Zeng Q."/>
            <person name="Gargeya S."/>
            <person name="Fitzgerald M."/>
            <person name="Haas B."/>
            <person name="Abouelleil A."/>
            <person name="Allen A.W."/>
            <person name="Alvarado L."/>
            <person name="Arachchi H.M."/>
            <person name="Berlin A.M."/>
            <person name="Chapman S.B."/>
            <person name="Gainer-Dewar J."/>
            <person name="Goldberg J."/>
            <person name="Griggs A."/>
            <person name="Gujja S."/>
            <person name="Hansen M."/>
            <person name="Howarth C."/>
            <person name="Imamovic A."/>
            <person name="Ireland A."/>
            <person name="Larimer J."/>
            <person name="McCowan C."/>
            <person name="Murphy C."/>
            <person name="Pearson M."/>
            <person name="Poon T.W."/>
            <person name="Priest M."/>
            <person name="Roberts A."/>
            <person name="Saif S."/>
            <person name="Shea T."/>
            <person name="Sisk P."/>
            <person name="Sykes S."/>
            <person name="Wortman J."/>
            <person name="Nusbaum C."/>
            <person name="Birren B."/>
        </authorList>
    </citation>
    <scope>NUCLEOTIDE SEQUENCE [LARGE SCALE GENOMIC DNA]</scope>
    <source>
        <strain evidence="4">1006PhL</strain>
    </source>
</reference>
<evidence type="ECO:0000259" key="2">
    <source>
        <dbReference type="PROSITE" id="PS50966"/>
    </source>
</evidence>
<keyword evidence="1" id="KW-0862">Zinc</keyword>
<dbReference type="OMA" id="CTCRDYQ"/>